<feature type="compositionally biased region" description="Low complexity" evidence="7">
    <location>
        <begin position="197"/>
        <end position="209"/>
    </location>
</feature>
<feature type="region of interest" description="Disordered" evidence="7">
    <location>
        <begin position="128"/>
        <end position="149"/>
    </location>
</feature>
<dbReference type="SMART" id="SM00184">
    <property type="entry name" value="RING"/>
    <property type="match status" value="1"/>
</dbReference>
<dbReference type="GO" id="GO:0004842">
    <property type="term" value="F:ubiquitin-protein transferase activity"/>
    <property type="evidence" value="ECO:0007669"/>
    <property type="project" value="TreeGrafter"/>
</dbReference>
<evidence type="ECO:0000256" key="2">
    <source>
        <dbReference type="ARBA" id="ARBA00017908"/>
    </source>
</evidence>
<dbReference type="EMBL" id="KI913195">
    <property type="protein sequence ID" value="ETV67656.1"/>
    <property type="molecule type" value="Genomic_DNA"/>
</dbReference>
<dbReference type="STRING" id="112090.W4FLA3"/>
<dbReference type="Gene3D" id="2.60.200.20">
    <property type="match status" value="1"/>
</dbReference>
<reference evidence="10" key="1">
    <citation type="submission" date="2013-12" db="EMBL/GenBank/DDBJ databases">
        <title>The Genome Sequence of Aphanomyces astaci APO3.</title>
        <authorList>
            <consortium name="The Broad Institute Genomics Platform"/>
            <person name="Russ C."/>
            <person name="Tyler B."/>
            <person name="van West P."/>
            <person name="Dieguez-Uribeondo J."/>
            <person name="Young S.K."/>
            <person name="Zeng Q."/>
            <person name="Gargeya S."/>
            <person name="Fitzgerald M."/>
            <person name="Abouelleil A."/>
            <person name="Alvarado L."/>
            <person name="Chapman S.B."/>
            <person name="Gainer-Dewar J."/>
            <person name="Goldberg J."/>
            <person name="Griggs A."/>
            <person name="Gujja S."/>
            <person name="Hansen M."/>
            <person name="Howarth C."/>
            <person name="Imamovic A."/>
            <person name="Ireland A."/>
            <person name="Larimer J."/>
            <person name="McCowan C."/>
            <person name="Murphy C."/>
            <person name="Pearson M."/>
            <person name="Poon T.W."/>
            <person name="Priest M."/>
            <person name="Roberts A."/>
            <person name="Saif S."/>
            <person name="Shea T."/>
            <person name="Sykes S."/>
            <person name="Wortman J."/>
            <person name="Nusbaum C."/>
            <person name="Birren B."/>
        </authorList>
    </citation>
    <scope>NUCLEOTIDE SEQUENCE [LARGE SCALE GENOMIC DNA]</scope>
    <source>
        <strain evidence="10">APO3</strain>
    </source>
</reference>
<dbReference type="OrthoDB" id="654191at2759"/>
<dbReference type="GeneID" id="20818242"/>
<dbReference type="GO" id="GO:0016567">
    <property type="term" value="P:protein ubiquitination"/>
    <property type="evidence" value="ECO:0007669"/>
    <property type="project" value="TreeGrafter"/>
</dbReference>
<dbReference type="PROSITE" id="PS50006">
    <property type="entry name" value="FHA_DOMAIN"/>
    <property type="match status" value="1"/>
</dbReference>
<dbReference type="PANTHER" id="PTHR16079:SF4">
    <property type="entry name" value="E3 UBIQUITIN-PROTEIN LIGASE CHFR"/>
    <property type="match status" value="1"/>
</dbReference>
<dbReference type="InterPro" id="IPR000253">
    <property type="entry name" value="FHA_dom"/>
</dbReference>
<name>W4FLA3_APHAT</name>
<dbReference type="SUPFAM" id="SSF57850">
    <property type="entry name" value="RING/U-box"/>
    <property type="match status" value="1"/>
</dbReference>
<dbReference type="InterPro" id="IPR008984">
    <property type="entry name" value="SMAD_FHA_dom_sf"/>
</dbReference>
<dbReference type="SUPFAM" id="SSF49879">
    <property type="entry name" value="SMAD/FHA domain"/>
    <property type="match status" value="1"/>
</dbReference>
<evidence type="ECO:0000256" key="3">
    <source>
        <dbReference type="ARBA" id="ARBA00022723"/>
    </source>
</evidence>
<dbReference type="VEuPathDB" id="FungiDB:H257_16246"/>
<dbReference type="Pfam" id="PF00097">
    <property type="entry name" value="zf-C3HC4"/>
    <property type="match status" value="1"/>
</dbReference>
<proteinExistence type="inferred from homology"/>
<evidence type="ECO:0000256" key="6">
    <source>
        <dbReference type="PROSITE-ProRule" id="PRU00175"/>
    </source>
</evidence>
<dbReference type="InterPro" id="IPR052256">
    <property type="entry name" value="E3_ubiquitin-ligase_CHFR"/>
</dbReference>
<feature type="domain" description="FHA" evidence="8">
    <location>
        <begin position="50"/>
        <end position="110"/>
    </location>
</feature>
<dbReference type="GO" id="GO:0008270">
    <property type="term" value="F:zinc ion binding"/>
    <property type="evidence" value="ECO:0007669"/>
    <property type="project" value="UniProtKB-KW"/>
</dbReference>
<comment type="similarity">
    <text evidence="1">Belongs to the CHFR family.</text>
</comment>
<keyword evidence="4 6" id="KW-0863">Zinc-finger</keyword>
<dbReference type="AlphaFoldDB" id="W4FLA3"/>
<keyword evidence="3" id="KW-0479">Metal-binding</keyword>
<dbReference type="GO" id="GO:0005634">
    <property type="term" value="C:nucleus"/>
    <property type="evidence" value="ECO:0007669"/>
    <property type="project" value="TreeGrafter"/>
</dbReference>
<dbReference type="SMART" id="SM00240">
    <property type="entry name" value="FHA"/>
    <property type="match status" value="1"/>
</dbReference>
<evidence type="ECO:0000256" key="1">
    <source>
        <dbReference type="ARBA" id="ARBA00005797"/>
    </source>
</evidence>
<accession>W4FLA3</accession>
<keyword evidence="5" id="KW-0862">Zinc</keyword>
<dbReference type="InterPro" id="IPR013083">
    <property type="entry name" value="Znf_RING/FYVE/PHD"/>
</dbReference>
<dbReference type="InterPro" id="IPR018957">
    <property type="entry name" value="Znf_C3HC4_RING-type"/>
</dbReference>
<dbReference type="PROSITE" id="PS50089">
    <property type="entry name" value="ZF_RING_2"/>
    <property type="match status" value="1"/>
</dbReference>
<evidence type="ECO:0000256" key="5">
    <source>
        <dbReference type="ARBA" id="ARBA00022833"/>
    </source>
</evidence>
<dbReference type="CDD" id="cd00060">
    <property type="entry name" value="FHA"/>
    <property type="match status" value="1"/>
</dbReference>
<evidence type="ECO:0000259" key="8">
    <source>
        <dbReference type="PROSITE" id="PS50006"/>
    </source>
</evidence>
<sequence length="419" mass="46125">MGPTQGKSAGNMGLAQGKSAAIAPPSSPPSSPLAHPTHEPNMFTFDLTPVCIGRSRDCELSLSSDVSSSRVVSKKHARLYPCMFENNQQVRWFLKDLDSKHGTSVNGVDVKSDSSVQVFDGDVIVLARQPHPPHDDDQDNANPSSPSISIKCHLHGRGNALLTLITSTSLNQRHSALPHPYKPSHSTDKRKFHAATSSPRQPSSGRPPSDIVKKRFRSLEADPANHDESPLKCPVCFEFFVDSLTLACSHTFCGGCLRSWLLQSLTCPTCRVGVTDVPVRTRALDNLCMQLVDPTDAAWMLRQQTWHAEAARLTKKAKKIRHAFLETKALPWPNVWTTWHDTRDREVFSQTVSVAVGQVREAWCEAVGLTEAAIDSHGKAKLLVASSNLLVATNGRTHRGDGPSTDNLRHRLRMFLRYG</sequence>
<gene>
    <name evidence="10" type="ORF">H257_16246</name>
</gene>
<dbReference type="PANTHER" id="PTHR16079">
    <property type="entry name" value="UBIQUITIN LIGASE PROTEIN CHFR"/>
    <property type="match status" value="1"/>
</dbReference>
<feature type="region of interest" description="Disordered" evidence="7">
    <location>
        <begin position="1"/>
        <end position="39"/>
    </location>
</feature>
<evidence type="ECO:0000259" key="9">
    <source>
        <dbReference type="PROSITE" id="PS50089"/>
    </source>
</evidence>
<evidence type="ECO:0000256" key="7">
    <source>
        <dbReference type="SAM" id="MobiDB-lite"/>
    </source>
</evidence>
<evidence type="ECO:0000256" key="4">
    <source>
        <dbReference type="ARBA" id="ARBA00022771"/>
    </source>
</evidence>
<evidence type="ECO:0000313" key="10">
    <source>
        <dbReference type="EMBL" id="ETV67656.1"/>
    </source>
</evidence>
<dbReference type="InterPro" id="IPR001841">
    <property type="entry name" value="Znf_RING"/>
</dbReference>
<feature type="region of interest" description="Disordered" evidence="7">
    <location>
        <begin position="174"/>
        <end position="210"/>
    </location>
</feature>
<dbReference type="RefSeq" id="XP_009842913.1">
    <property type="nucleotide sequence ID" value="XM_009844611.1"/>
</dbReference>
<protein>
    <recommendedName>
        <fullName evidence="2">E3 ubiquitin-protein ligase CHFR</fullName>
    </recommendedName>
</protein>
<dbReference type="GO" id="GO:0006511">
    <property type="term" value="P:ubiquitin-dependent protein catabolic process"/>
    <property type="evidence" value="ECO:0007669"/>
    <property type="project" value="TreeGrafter"/>
</dbReference>
<dbReference type="Gene3D" id="3.30.40.10">
    <property type="entry name" value="Zinc/RING finger domain, C3HC4 (zinc finger)"/>
    <property type="match status" value="1"/>
</dbReference>
<organism evidence="10">
    <name type="scientific">Aphanomyces astaci</name>
    <name type="common">Crayfish plague agent</name>
    <dbReference type="NCBI Taxonomy" id="112090"/>
    <lineage>
        <taxon>Eukaryota</taxon>
        <taxon>Sar</taxon>
        <taxon>Stramenopiles</taxon>
        <taxon>Oomycota</taxon>
        <taxon>Saprolegniomycetes</taxon>
        <taxon>Saprolegniales</taxon>
        <taxon>Verrucalvaceae</taxon>
        <taxon>Aphanomyces</taxon>
    </lineage>
</organism>
<feature type="domain" description="RING-type" evidence="9">
    <location>
        <begin position="233"/>
        <end position="271"/>
    </location>
</feature>
<dbReference type="PROSITE" id="PS00518">
    <property type="entry name" value="ZF_RING_1"/>
    <property type="match status" value="1"/>
</dbReference>
<dbReference type="Pfam" id="PF00498">
    <property type="entry name" value="FHA"/>
    <property type="match status" value="1"/>
</dbReference>
<dbReference type="InterPro" id="IPR017907">
    <property type="entry name" value="Znf_RING_CS"/>
</dbReference>